<evidence type="ECO:0000313" key="7">
    <source>
        <dbReference type="Proteomes" id="UP000595942"/>
    </source>
</evidence>
<keyword evidence="7" id="KW-1185">Reference proteome</keyword>
<dbReference type="Proteomes" id="UP000595942">
    <property type="component" value="Chromosome"/>
</dbReference>
<comment type="similarity">
    <text evidence="1 2">Belongs to the small heat shock protein (HSP20) family.</text>
</comment>
<reference evidence="5 6" key="1">
    <citation type="submission" date="2018-11" db="EMBL/GenBank/DDBJ databases">
        <title>Genomic profiling of Staphylococcus species from a Poultry farm system in KwaZulu-Natal, South Africa.</title>
        <authorList>
            <person name="Amoako D.G."/>
            <person name="Somboro A.M."/>
            <person name="Abia A.L.K."/>
            <person name="Bester L.A."/>
            <person name="Essack S.Y."/>
        </authorList>
    </citation>
    <scope>NUCLEOTIDE SEQUENCE [LARGE SCALE GENOMIC DNA]</scope>
    <source>
        <strain evidence="5 6">SA11</strain>
    </source>
</reference>
<protein>
    <submittedName>
        <fullName evidence="5">Hsp20/alpha crystallin family protein</fullName>
    </submittedName>
</protein>
<evidence type="ECO:0000313" key="4">
    <source>
        <dbReference type="EMBL" id="QQS81819.1"/>
    </source>
</evidence>
<evidence type="ECO:0000313" key="5">
    <source>
        <dbReference type="EMBL" id="RZI05030.1"/>
    </source>
</evidence>
<dbReference type="EMBL" id="RQTE01000001">
    <property type="protein sequence ID" value="RZI05030.1"/>
    <property type="molecule type" value="Genomic_DNA"/>
</dbReference>
<proteinExistence type="inferred from homology"/>
<evidence type="ECO:0000256" key="1">
    <source>
        <dbReference type="PROSITE-ProRule" id="PRU00285"/>
    </source>
</evidence>
<dbReference type="PROSITE" id="PS01031">
    <property type="entry name" value="SHSP"/>
    <property type="match status" value="1"/>
</dbReference>
<name>A0A143PCY1_9STAP</name>
<evidence type="ECO:0000256" key="2">
    <source>
        <dbReference type="RuleBase" id="RU003616"/>
    </source>
</evidence>
<sequence>MMAFESKPTDLFKEFGRQFIDQIPTINPVKTDISEKNNQYILKADLPGFEKKDINLSYDEGTLIISAKRSIESRTEDEEGRVIQRERSDNSVKREFSFSNIKSDEITAQYRDGVLTVKLPKRTTDSSVSSNISID</sequence>
<accession>A0A143PCY1</accession>
<dbReference type="Proteomes" id="UP000293854">
    <property type="component" value="Unassembled WGS sequence"/>
</dbReference>
<dbReference type="EMBL" id="CP068073">
    <property type="protein sequence ID" value="QQS81819.1"/>
    <property type="molecule type" value="Genomic_DNA"/>
</dbReference>
<dbReference type="InterPro" id="IPR031107">
    <property type="entry name" value="Small_HSP"/>
</dbReference>
<dbReference type="Pfam" id="PF00011">
    <property type="entry name" value="HSP20"/>
    <property type="match status" value="1"/>
</dbReference>
<dbReference type="AlphaFoldDB" id="A0A143PCY1"/>
<dbReference type="PANTHER" id="PTHR11527">
    <property type="entry name" value="HEAT-SHOCK PROTEIN 20 FAMILY MEMBER"/>
    <property type="match status" value="1"/>
</dbReference>
<dbReference type="InterPro" id="IPR008978">
    <property type="entry name" value="HSP20-like_chaperone"/>
</dbReference>
<dbReference type="Gene3D" id="2.60.40.790">
    <property type="match status" value="1"/>
</dbReference>
<feature type="domain" description="SHSP" evidence="3">
    <location>
        <begin position="20"/>
        <end position="135"/>
    </location>
</feature>
<dbReference type="InterPro" id="IPR002068">
    <property type="entry name" value="A-crystallin/Hsp20_dom"/>
</dbReference>
<dbReference type="CDD" id="cd06471">
    <property type="entry name" value="ACD_LpsHSP_like"/>
    <property type="match status" value="1"/>
</dbReference>
<reference evidence="4 7" key="2">
    <citation type="submission" date="2021-01" db="EMBL/GenBank/DDBJ databases">
        <title>FDA dAtabase for Regulatory Grade micrObial Sequences (FDA-ARGOS): Supporting development and validation of Infectious Disease Dx tests.</title>
        <authorList>
            <person name="Sproer C."/>
            <person name="Gronow S."/>
            <person name="Severitt S."/>
            <person name="Schroder I."/>
            <person name="Tallon L."/>
            <person name="Sadzewicz L."/>
            <person name="Zhao X."/>
            <person name="Boylan J."/>
            <person name="Ott S."/>
            <person name="Bowen H."/>
            <person name="Vavikolanu K."/>
            <person name="Mehta A."/>
            <person name="Aluvathingal J."/>
            <person name="Nadendla S."/>
            <person name="Lowell S."/>
            <person name="Myers T."/>
            <person name="Yan Y."/>
            <person name="Sichtig H."/>
        </authorList>
    </citation>
    <scope>NUCLEOTIDE SEQUENCE [LARGE SCALE GENOMIC DNA]</scope>
    <source>
        <strain evidence="4 7">FDAARGOS_1148</strain>
    </source>
</reference>
<dbReference type="SUPFAM" id="SSF49764">
    <property type="entry name" value="HSP20-like chaperones"/>
    <property type="match status" value="1"/>
</dbReference>
<evidence type="ECO:0000313" key="6">
    <source>
        <dbReference type="Proteomes" id="UP000293854"/>
    </source>
</evidence>
<gene>
    <name evidence="5" type="ORF">EIG99_00140</name>
    <name evidence="4" type="ORF">I6J05_07750</name>
</gene>
<dbReference type="KEGG" id="scv:A4G25_10725"/>
<dbReference type="OrthoDB" id="9811615at2"/>
<evidence type="ECO:0000259" key="3">
    <source>
        <dbReference type="PROSITE" id="PS01031"/>
    </source>
</evidence>
<organism evidence="5 6">
    <name type="scientific">Staphylococcus condimenti</name>
    <dbReference type="NCBI Taxonomy" id="70255"/>
    <lineage>
        <taxon>Bacteria</taxon>
        <taxon>Bacillati</taxon>
        <taxon>Bacillota</taxon>
        <taxon>Bacilli</taxon>
        <taxon>Bacillales</taxon>
        <taxon>Staphylococcaceae</taxon>
        <taxon>Staphylococcus</taxon>
    </lineage>
</organism>